<feature type="region of interest" description="Disordered" evidence="1">
    <location>
        <begin position="97"/>
        <end position="159"/>
    </location>
</feature>
<feature type="compositionally biased region" description="Polar residues" evidence="1">
    <location>
        <begin position="139"/>
        <end position="158"/>
    </location>
</feature>
<feature type="region of interest" description="Disordered" evidence="1">
    <location>
        <begin position="1"/>
        <end position="23"/>
    </location>
</feature>
<feature type="compositionally biased region" description="Polar residues" evidence="1">
    <location>
        <begin position="259"/>
        <end position="277"/>
    </location>
</feature>
<feature type="region of interest" description="Disordered" evidence="1">
    <location>
        <begin position="185"/>
        <end position="359"/>
    </location>
</feature>
<sequence>MNTQTTAECLPSTPSSRIPIPEIDERDERYSISQEILLNFAALDPQSQIQLPDIREDDAHIPHAAEPSDEPIHPRAMGLFGDAGERLDPMPTLSAPCVSMPPPHTPDPRYLSTLSTSPVRDSTSRRTPVPHVSVKRNFEQPSLGSEDSFAGSDQSPRNAQDFIRHRSRLEEERVKVDGIRCARLGKARSMTKKPKELDGARQANTPNKGNKQREGVSPSLPVDKSASAPWVPPSSPRIPLRSKTVSTHPTVSLDPMIFVQSTPTNSNSRSSGLSNPNPISPTPKYAPSLDASNPPFARPTPSLEARSQPAWVRSNQPSTRDSQNSLSGDPGIGTVPSTPKTSGHGHSTSPHLITPTQPISAPAVRMLRPRQVTGAPSTLISPAFLPSNDQVALPLDPLFPESLLDRATSFSASENVDTQALLPPLTLGRHQGKEQSSSESHKRIVKLIRCILLEL</sequence>
<reference evidence="2" key="1">
    <citation type="journal article" date="2020" name="Nat. Commun.">
        <title>Large-scale genome sequencing of mycorrhizal fungi provides insights into the early evolution of symbiotic traits.</title>
        <authorList>
            <person name="Miyauchi S."/>
            <person name="Kiss E."/>
            <person name="Kuo A."/>
            <person name="Drula E."/>
            <person name="Kohler A."/>
            <person name="Sanchez-Garcia M."/>
            <person name="Morin E."/>
            <person name="Andreopoulos B."/>
            <person name="Barry K.W."/>
            <person name="Bonito G."/>
            <person name="Buee M."/>
            <person name="Carver A."/>
            <person name="Chen C."/>
            <person name="Cichocki N."/>
            <person name="Clum A."/>
            <person name="Culley D."/>
            <person name="Crous P.W."/>
            <person name="Fauchery L."/>
            <person name="Girlanda M."/>
            <person name="Hayes R.D."/>
            <person name="Keri Z."/>
            <person name="LaButti K."/>
            <person name="Lipzen A."/>
            <person name="Lombard V."/>
            <person name="Magnuson J."/>
            <person name="Maillard F."/>
            <person name="Murat C."/>
            <person name="Nolan M."/>
            <person name="Ohm R.A."/>
            <person name="Pangilinan J."/>
            <person name="Pereira M.F."/>
            <person name="Perotto S."/>
            <person name="Peter M."/>
            <person name="Pfister S."/>
            <person name="Riley R."/>
            <person name="Sitrit Y."/>
            <person name="Stielow J.B."/>
            <person name="Szollosi G."/>
            <person name="Zifcakova L."/>
            <person name="Stursova M."/>
            <person name="Spatafora J.W."/>
            <person name="Tedersoo L."/>
            <person name="Vaario L.M."/>
            <person name="Yamada A."/>
            <person name="Yan M."/>
            <person name="Wang P."/>
            <person name="Xu J."/>
            <person name="Bruns T."/>
            <person name="Baldrian P."/>
            <person name="Vilgalys R."/>
            <person name="Dunand C."/>
            <person name="Henrissat B."/>
            <person name="Grigoriev I.V."/>
            <person name="Hibbett D."/>
            <person name="Nagy L.G."/>
            <person name="Martin F.M."/>
        </authorList>
    </citation>
    <scope>NUCLEOTIDE SEQUENCE</scope>
    <source>
        <strain evidence="2">UP504</strain>
    </source>
</reference>
<evidence type="ECO:0000313" key="2">
    <source>
        <dbReference type="EMBL" id="KAF9520473.1"/>
    </source>
</evidence>
<protein>
    <submittedName>
        <fullName evidence="2">Uncharacterized protein</fullName>
    </submittedName>
</protein>
<evidence type="ECO:0000313" key="3">
    <source>
        <dbReference type="Proteomes" id="UP000886523"/>
    </source>
</evidence>
<feature type="compositionally biased region" description="Polar residues" evidence="1">
    <location>
        <begin position="335"/>
        <end position="359"/>
    </location>
</feature>
<keyword evidence="3" id="KW-1185">Reference proteome</keyword>
<dbReference type="EMBL" id="MU128911">
    <property type="protein sequence ID" value="KAF9520473.1"/>
    <property type="molecule type" value="Genomic_DNA"/>
</dbReference>
<dbReference type="Proteomes" id="UP000886523">
    <property type="component" value="Unassembled WGS sequence"/>
</dbReference>
<organism evidence="2 3">
    <name type="scientific">Hydnum rufescens UP504</name>
    <dbReference type="NCBI Taxonomy" id="1448309"/>
    <lineage>
        <taxon>Eukaryota</taxon>
        <taxon>Fungi</taxon>
        <taxon>Dikarya</taxon>
        <taxon>Basidiomycota</taxon>
        <taxon>Agaricomycotina</taxon>
        <taxon>Agaricomycetes</taxon>
        <taxon>Cantharellales</taxon>
        <taxon>Hydnaceae</taxon>
        <taxon>Hydnum</taxon>
    </lineage>
</organism>
<name>A0A9P6B9Y4_9AGAM</name>
<proteinExistence type="predicted"/>
<gene>
    <name evidence="2" type="ORF">BS47DRAFT_634229</name>
</gene>
<dbReference type="AlphaFoldDB" id="A0A9P6B9Y4"/>
<evidence type="ECO:0000256" key="1">
    <source>
        <dbReference type="SAM" id="MobiDB-lite"/>
    </source>
</evidence>
<feature type="compositionally biased region" description="Polar residues" evidence="1">
    <location>
        <begin position="1"/>
        <end position="16"/>
    </location>
</feature>
<accession>A0A9P6B9Y4</accession>
<comment type="caution">
    <text evidence="2">The sequence shown here is derived from an EMBL/GenBank/DDBJ whole genome shotgun (WGS) entry which is preliminary data.</text>
</comment>
<feature type="region of interest" description="Disordered" evidence="1">
    <location>
        <begin position="58"/>
        <end position="85"/>
    </location>
</feature>
<feature type="compositionally biased region" description="Polar residues" evidence="1">
    <location>
        <begin position="313"/>
        <end position="327"/>
    </location>
</feature>
<feature type="compositionally biased region" description="Polar residues" evidence="1">
    <location>
        <begin position="112"/>
        <end position="121"/>
    </location>
</feature>